<protein>
    <submittedName>
        <fullName evidence="2">Uncharacterized protein</fullName>
    </submittedName>
</protein>
<feature type="compositionally biased region" description="Polar residues" evidence="1">
    <location>
        <begin position="149"/>
        <end position="163"/>
    </location>
</feature>
<organism evidence="2 3">
    <name type="scientific">Suillus fuscotomentosus</name>
    <dbReference type="NCBI Taxonomy" id="1912939"/>
    <lineage>
        <taxon>Eukaryota</taxon>
        <taxon>Fungi</taxon>
        <taxon>Dikarya</taxon>
        <taxon>Basidiomycota</taxon>
        <taxon>Agaricomycotina</taxon>
        <taxon>Agaricomycetes</taxon>
        <taxon>Agaricomycetidae</taxon>
        <taxon>Boletales</taxon>
        <taxon>Suillineae</taxon>
        <taxon>Suillaceae</taxon>
        <taxon>Suillus</taxon>
    </lineage>
</organism>
<accession>A0AAD4EAR9</accession>
<keyword evidence="3" id="KW-1185">Reference proteome</keyword>
<sequence>MGPPASIGNNLPPGPSVIVEDILIMGPWSAGPYHTGYYARPFPLLVDPSAISSTLPSTNIPLHPDQDSKPGTSPKNCVLLLIDDSLPLKNTCIVPTYPHDASAPPFGVPQPTPQGANKENEIILQDPLADIFRPNGIAKTVPAPALSPIKQTNDRPSISNNKSAAKMDGKKKMQPGAAKNTQNLRAWCWLKQVNQMSGTTEEFHVYWAALMTAQQDEYKADTERLQSAGTWTKGSDCAVCDGTLY</sequence>
<evidence type="ECO:0000313" key="2">
    <source>
        <dbReference type="EMBL" id="KAG1902843.1"/>
    </source>
</evidence>
<comment type="caution">
    <text evidence="2">The sequence shown here is derived from an EMBL/GenBank/DDBJ whole genome shotgun (WGS) entry which is preliminary data.</text>
</comment>
<name>A0AAD4EAR9_9AGAM</name>
<dbReference type="Proteomes" id="UP001195769">
    <property type="component" value="Unassembled WGS sequence"/>
</dbReference>
<dbReference type="RefSeq" id="XP_041228418.1">
    <property type="nucleotide sequence ID" value="XM_041366620.1"/>
</dbReference>
<dbReference type="EMBL" id="JABBWK010000015">
    <property type="protein sequence ID" value="KAG1902843.1"/>
    <property type="molecule type" value="Genomic_DNA"/>
</dbReference>
<dbReference type="GeneID" id="64660918"/>
<dbReference type="AlphaFoldDB" id="A0AAD4EAR9"/>
<feature type="region of interest" description="Disordered" evidence="1">
    <location>
        <begin position="147"/>
        <end position="175"/>
    </location>
</feature>
<evidence type="ECO:0000313" key="3">
    <source>
        <dbReference type="Proteomes" id="UP001195769"/>
    </source>
</evidence>
<gene>
    <name evidence="2" type="ORF">F5891DRAFT_1185980</name>
</gene>
<reference evidence="2" key="1">
    <citation type="journal article" date="2020" name="New Phytol.">
        <title>Comparative genomics reveals dynamic genome evolution in host specialist ectomycorrhizal fungi.</title>
        <authorList>
            <person name="Lofgren L.A."/>
            <person name="Nguyen N.H."/>
            <person name="Vilgalys R."/>
            <person name="Ruytinx J."/>
            <person name="Liao H.L."/>
            <person name="Branco S."/>
            <person name="Kuo A."/>
            <person name="LaButti K."/>
            <person name="Lipzen A."/>
            <person name="Andreopoulos W."/>
            <person name="Pangilinan J."/>
            <person name="Riley R."/>
            <person name="Hundley H."/>
            <person name="Na H."/>
            <person name="Barry K."/>
            <person name="Grigoriev I.V."/>
            <person name="Stajich J.E."/>
            <person name="Kennedy P.G."/>
        </authorList>
    </citation>
    <scope>NUCLEOTIDE SEQUENCE</scope>
    <source>
        <strain evidence="2">FC203</strain>
    </source>
</reference>
<evidence type="ECO:0000256" key="1">
    <source>
        <dbReference type="SAM" id="MobiDB-lite"/>
    </source>
</evidence>
<proteinExistence type="predicted"/>